<gene>
    <name evidence="2" type="ORF">SanaruYs_39290</name>
</gene>
<proteinExistence type="predicted"/>
<keyword evidence="3" id="KW-1185">Reference proteome</keyword>
<dbReference type="RefSeq" id="WP_127124337.1">
    <property type="nucleotide sequence ID" value="NZ_BHXQ01000010.1"/>
</dbReference>
<sequence length="256" mass="29612">MRKLLLLIGLLAGLVATQVLFAQSATGTIQFEDRVNLHRRLPPDRQEMKAMMPEYRTNKFQLIFNVEESLYKPIIEDEEDQEFSNAGGGMRMRFRTPNVETYLNYNIGMIIQKQEFMGKDYLIEDSVKVSPWKFGTETKTILGYDCKQAYYTDEAQLNVNGEVRTEKREITAWFTDKIRPFLGPERFNSLPGTVLALDINGGERVMLAVKVDLHELKKNELKAPEKGEKITQEAYRKLVEEQMKRMGSNGRAFIRN</sequence>
<accession>A0A401UFQ4</accession>
<evidence type="ECO:0000256" key="1">
    <source>
        <dbReference type="SAM" id="SignalP"/>
    </source>
</evidence>
<dbReference type="Proteomes" id="UP000288227">
    <property type="component" value="Unassembled WGS sequence"/>
</dbReference>
<dbReference type="Pfam" id="PF09697">
    <property type="entry name" value="Porph_ging"/>
    <property type="match status" value="1"/>
</dbReference>
<reference evidence="2 3" key="1">
    <citation type="submission" date="2018-11" db="EMBL/GenBank/DDBJ databases">
        <title>Chryseotalea sanarue gen. nov., sp., nov., a member of the family Cytophagaceae, isolated from a brackish lake in Hamamatsu Japan.</title>
        <authorList>
            <person name="Maejima Y."/>
            <person name="Iino T."/>
            <person name="Muraguchi Y."/>
            <person name="Fukuda K."/>
            <person name="Ohkuma M."/>
            <person name="Moriuchi R."/>
            <person name="Dohra H."/>
            <person name="Kimbara K."/>
            <person name="Shintani M."/>
        </authorList>
    </citation>
    <scope>NUCLEOTIDE SEQUENCE [LARGE SCALE GENOMIC DNA]</scope>
    <source>
        <strain evidence="2 3">Ys</strain>
    </source>
</reference>
<organism evidence="2 3">
    <name type="scientific">Chryseotalea sanaruensis</name>
    <dbReference type="NCBI Taxonomy" id="2482724"/>
    <lineage>
        <taxon>Bacteria</taxon>
        <taxon>Pseudomonadati</taxon>
        <taxon>Bacteroidota</taxon>
        <taxon>Cytophagia</taxon>
        <taxon>Cytophagales</taxon>
        <taxon>Chryseotaleaceae</taxon>
        <taxon>Chryseotalea</taxon>
    </lineage>
</organism>
<keyword evidence="1" id="KW-0732">Signal</keyword>
<protein>
    <submittedName>
        <fullName evidence="2">GLPGLI family protein</fullName>
    </submittedName>
</protein>
<dbReference type="AlphaFoldDB" id="A0A401UFQ4"/>
<evidence type="ECO:0000313" key="2">
    <source>
        <dbReference type="EMBL" id="GCC53684.1"/>
    </source>
</evidence>
<dbReference type="NCBIfam" id="TIGR01200">
    <property type="entry name" value="GLPGLI"/>
    <property type="match status" value="1"/>
</dbReference>
<dbReference type="OrthoDB" id="1440774at2"/>
<feature type="signal peptide" evidence="1">
    <location>
        <begin position="1"/>
        <end position="21"/>
    </location>
</feature>
<name>A0A401UFQ4_9BACT</name>
<dbReference type="InterPro" id="IPR005901">
    <property type="entry name" value="GLPGLI"/>
</dbReference>
<evidence type="ECO:0000313" key="3">
    <source>
        <dbReference type="Proteomes" id="UP000288227"/>
    </source>
</evidence>
<dbReference type="EMBL" id="BHXQ01000010">
    <property type="protein sequence ID" value="GCC53684.1"/>
    <property type="molecule type" value="Genomic_DNA"/>
</dbReference>
<feature type="chain" id="PRO_5019521947" evidence="1">
    <location>
        <begin position="22"/>
        <end position="256"/>
    </location>
</feature>
<comment type="caution">
    <text evidence="2">The sequence shown here is derived from an EMBL/GenBank/DDBJ whole genome shotgun (WGS) entry which is preliminary data.</text>
</comment>